<proteinExistence type="predicted"/>
<dbReference type="RefSeq" id="XP_041224907.1">
    <property type="nucleotide sequence ID" value="XM_041375220.1"/>
</dbReference>
<sequence>IATSEIMTGYLFHQIASGDQVAEANQPMTLEHFLELFHNNLLDIGVDPSSYDTHSFCRSIYGV</sequence>
<dbReference type="GeneID" id="64669518"/>
<comment type="caution">
    <text evidence="1">The sequence shown here is derived from an EMBL/GenBank/DDBJ whole genome shotgun (WGS) entry which is preliminary data.</text>
</comment>
<feature type="non-terminal residue" evidence="1">
    <location>
        <position position="1"/>
    </location>
</feature>
<keyword evidence="2" id="KW-1185">Reference proteome</keyword>
<dbReference type="Proteomes" id="UP001195769">
    <property type="component" value="Unassembled WGS sequence"/>
</dbReference>
<protein>
    <submittedName>
        <fullName evidence="1">Uncharacterized protein</fullName>
    </submittedName>
</protein>
<dbReference type="EMBL" id="JABBWK010000033">
    <property type="protein sequence ID" value="KAG1899331.1"/>
    <property type="molecule type" value="Genomic_DNA"/>
</dbReference>
<organism evidence="1 2">
    <name type="scientific">Suillus fuscotomentosus</name>
    <dbReference type="NCBI Taxonomy" id="1912939"/>
    <lineage>
        <taxon>Eukaryota</taxon>
        <taxon>Fungi</taxon>
        <taxon>Dikarya</taxon>
        <taxon>Basidiomycota</taxon>
        <taxon>Agaricomycotina</taxon>
        <taxon>Agaricomycetes</taxon>
        <taxon>Agaricomycetidae</taxon>
        <taxon>Boletales</taxon>
        <taxon>Suillineae</taxon>
        <taxon>Suillaceae</taxon>
        <taxon>Suillus</taxon>
    </lineage>
</organism>
<dbReference type="AlphaFoldDB" id="A0AAD4E438"/>
<reference evidence="1" key="1">
    <citation type="journal article" date="2020" name="New Phytol.">
        <title>Comparative genomics reveals dynamic genome evolution in host specialist ectomycorrhizal fungi.</title>
        <authorList>
            <person name="Lofgren L.A."/>
            <person name="Nguyen N.H."/>
            <person name="Vilgalys R."/>
            <person name="Ruytinx J."/>
            <person name="Liao H.L."/>
            <person name="Branco S."/>
            <person name="Kuo A."/>
            <person name="LaButti K."/>
            <person name="Lipzen A."/>
            <person name="Andreopoulos W."/>
            <person name="Pangilinan J."/>
            <person name="Riley R."/>
            <person name="Hundley H."/>
            <person name="Na H."/>
            <person name="Barry K."/>
            <person name="Grigoriev I.V."/>
            <person name="Stajich J.E."/>
            <person name="Kennedy P.G."/>
        </authorList>
    </citation>
    <scope>NUCLEOTIDE SEQUENCE</scope>
    <source>
        <strain evidence="1">FC203</strain>
    </source>
</reference>
<name>A0AAD4E438_9AGAM</name>
<accession>A0AAD4E438</accession>
<evidence type="ECO:0000313" key="2">
    <source>
        <dbReference type="Proteomes" id="UP001195769"/>
    </source>
</evidence>
<evidence type="ECO:0000313" key="1">
    <source>
        <dbReference type="EMBL" id="KAG1899331.1"/>
    </source>
</evidence>
<gene>
    <name evidence="1" type="ORF">F5891DRAFT_953862</name>
</gene>